<evidence type="ECO:0000256" key="15">
    <source>
        <dbReference type="ARBA" id="ARBA00048238"/>
    </source>
</evidence>
<dbReference type="PIRSF" id="PIRSF017184">
    <property type="entry name" value="Nnr"/>
    <property type="match status" value="1"/>
</dbReference>
<gene>
    <name evidence="18" type="primary">nnrE</name>
    <name evidence="17" type="synonym">nnrD</name>
    <name evidence="22" type="ORF">EOE66_15370</name>
</gene>
<evidence type="ECO:0000256" key="12">
    <source>
        <dbReference type="ARBA" id="ARBA00023239"/>
    </source>
</evidence>
<evidence type="ECO:0000313" key="22">
    <source>
        <dbReference type="EMBL" id="RVU45492.1"/>
    </source>
</evidence>
<keyword evidence="6 17" id="KW-0547">Nucleotide-binding</keyword>
<dbReference type="Pfam" id="PF01256">
    <property type="entry name" value="Carb_kinase"/>
    <property type="match status" value="1"/>
</dbReference>
<feature type="domain" description="YjeF C-terminal" evidence="20">
    <location>
        <begin position="244"/>
        <end position="519"/>
    </location>
</feature>
<dbReference type="HAMAP" id="MF_01965">
    <property type="entry name" value="NADHX_dehydratase"/>
    <property type="match status" value="1"/>
</dbReference>
<feature type="domain" description="YjeF N-terminal" evidence="21">
    <location>
        <begin position="25"/>
        <end position="243"/>
    </location>
</feature>
<dbReference type="Gene3D" id="3.40.1190.20">
    <property type="match status" value="1"/>
</dbReference>
<comment type="catalytic activity">
    <reaction evidence="16 17 19">
        <text>(6S)-NADPHX + ADP = AMP + phosphate + NADPH + H(+)</text>
        <dbReference type="Rhea" id="RHEA:32235"/>
        <dbReference type="ChEBI" id="CHEBI:15378"/>
        <dbReference type="ChEBI" id="CHEBI:43474"/>
        <dbReference type="ChEBI" id="CHEBI:57783"/>
        <dbReference type="ChEBI" id="CHEBI:64076"/>
        <dbReference type="ChEBI" id="CHEBI:456215"/>
        <dbReference type="ChEBI" id="CHEBI:456216"/>
        <dbReference type="EC" id="4.2.1.136"/>
    </reaction>
</comment>
<evidence type="ECO:0000256" key="13">
    <source>
        <dbReference type="ARBA" id="ARBA00023268"/>
    </source>
</evidence>
<comment type="similarity">
    <text evidence="18">Belongs to the NnrE/AIBP family.</text>
</comment>
<dbReference type="Pfam" id="PF03853">
    <property type="entry name" value="YjeF_N"/>
    <property type="match status" value="1"/>
</dbReference>
<dbReference type="PROSITE" id="PS51385">
    <property type="entry name" value="YJEF_N"/>
    <property type="match status" value="1"/>
</dbReference>
<feature type="binding site" evidence="18">
    <location>
        <position position="72"/>
    </location>
    <ligand>
        <name>K(+)</name>
        <dbReference type="ChEBI" id="CHEBI:29103"/>
    </ligand>
</feature>
<evidence type="ECO:0000256" key="7">
    <source>
        <dbReference type="ARBA" id="ARBA00022840"/>
    </source>
</evidence>
<comment type="catalytic activity">
    <reaction evidence="15 17 19">
        <text>(6S)-NADHX + ADP = AMP + phosphate + NADH + H(+)</text>
        <dbReference type="Rhea" id="RHEA:32223"/>
        <dbReference type="ChEBI" id="CHEBI:15378"/>
        <dbReference type="ChEBI" id="CHEBI:43474"/>
        <dbReference type="ChEBI" id="CHEBI:57945"/>
        <dbReference type="ChEBI" id="CHEBI:64074"/>
        <dbReference type="ChEBI" id="CHEBI:456215"/>
        <dbReference type="ChEBI" id="CHEBI:456216"/>
        <dbReference type="EC" id="4.2.1.136"/>
    </reaction>
</comment>
<comment type="function">
    <text evidence="14 19">Bifunctional enzyme that catalyzes the epimerization of the S- and R-forms of NAD(P)HX and the dehydration of the S-form of NAD(P)HX at the expense of ADP, which is converted to AMP. This allows the repair of both epimers of NAD(P)HX, a damaged form of NAD(P)H that is a result of enzymatic or heat-dependent hydration.</text>
</comment>
<comment type="similarity">
    <text evidence="3 19">In the N-terminal section; belongs to the NnrE/AIBP family.</text>
</comment>
<feature type="binding site" evidence="17">
    <location>
        <position position="336"/>
    </location>
    <ligand>
        <name>(6S)-NADPHX</name>
        <dbReference type="ChEBI" id="CHEBI:64076"/>
    </ligand>
</feature>
<dbReference type="AlphaFoldDB" id="A0A437RFI6"/>
<feature type="binding site" evidence="18">
    <location>
        <begin position="147"/>
        <end position="153"/>
    </location>
    <ligand>
        <name>(6S)-NADPHX</name>
        <dbReference type="ChEBI" id="CHEBI:64076"/>
    </ligand>
</feature>
<dbReference type="PROSITE" id="PS01050">
    <property type="entry name" value="YJEF_C_2"/>
    <property type="match status" value="1"/>
</dbReference>
<dbReference type="GO" id="GO:0046872">
    <property type="term" value="F:metal ion binding"/>
    <property type="evidence" value="ECO:0007669"/>
    <property type="project" value="UniProtKB-UniRule"/>
</dbReference>
<dbReference type="SUPFAM" id="SSF53613">
    <property type="entry name" value="Ribokinase-like"/>
    <property type="match status" value="1"/>
</dbReference>
<comment type="catalytic activity">
    <reaction evidence="2 18 19">
        <text>(6R)-NADPHX = (6S)-NADPHX</text>
        <dbReference type="Rhea" id="RHEA:32227"/>
        <dbReference type="ChEBI" id="CHEBI:64076"/>
        <dbReference type="ChEBI" id="CHEBI:64077"/>
        <dbReference type="EC" id="5.1.99.6"/>
    </reaction>
</comment>
<comment type="catalytic activity">
    <reaction evidence="1 18 19">
        <text>(6R)-NADHX = (6S)-NADHX</text>
        <dbReference type="Rhea" id="RHEA:32215"/>
        <dbReference type="ChEBI" id="CHEBI:64074"/>
        <dbReference type="ChEBI" id="CHEBI:64075"/>
        <dbReference type="EC" id="5.1.99.6"/>
    </reaction>
</comment>
<evidence type="ECO:0000259" key="20">
    <source>
        <dbReference type="PROSITE" id="PS51383"/>
    </source>
</evidence>
<dbReference type="EMBL" id="SACR01000004">
    <property type="protein sequence ID" value="RVU45492.1"/>
    <property type="molecule type" value="Genomic_DNA"/>
</dbReference>
<feature type="binding site" evidence="18">
    <location>
        <position position="182"/>
    </location>
    <ligand>
        <name>K(+)</name>
        <dbReference type="ChEBI" id="CHEBI:29103"/>
    </ligand>
</feature>
<feature type="binding site" evidence="17">
    <location>
        <position position="279"/>
    </location>
    <ligand>
        <name>(6S)-NADPHX</name>
        <dbReference type="ChEBI" id="CHEBI:64076"/>
    </ligand>
</feature>
<comment type="cofactor">
    <cofactor evidence="18 19">
        <name>K(+)</name>
        <dbReference type="ChEBI" id="CHEBI:29103"/>
    </cofactor>
    <text evidence="18 19">Binds 1 potassium ion per subunit.</text>
</comment>
<dbReference type="GO" id="GO:0110051">
    <property type="term" value="P:metabolite repair"/>
    <property type="evidence" value="ECO:0007669"/>
    <property type="project" value="TreeGrafter"/>
</dbReference>
<evidence type="ECO:0000313" key="23">
    <source>
        <dbReference type="Proteomes" id="UP000285575"/>
    </source>
</evidence>
<feature type="binding site" evidence="18">
    <location>
        <position position="179"/>
    </location>
    <ligand>
        <name>(6S)-NADPHX</name>
        <dbReference type="ChEBI" id="CHEBI:64076"/>
    </ligand>
</feature>
<keyword evidence="7 17" id="KW-0067">ATP-binding</keyword>
<evidence type="ECO:0000256" key="3">
    <source>
        <dbReference type="ARBA" id="ARBA00006001"/>
    </source>
</evidence>
<dbReference type="GO" id="GO:0052855">
    <property type="term" value="F:ADP-dependent NAD(P)H-hydrate dehydratase activity"/>
    <property type="evidence" value="ECO:0007669"/>
    <property type="project" value="UniProtKB-UniRule"/>
</dbReference>
<dbReference type="GO" id="GO:0005524">
    <property type="term" value="F:ATP binding"/>
    <property type="evidence" value="ECO:0007669"/>
    <property type="project" value="UniProtKB-UniRule"/>
</dbReference>
<dbReference type="Gene3D" id="3.40.50.10260">
    <property type="entry name" value="YjeF N-terminal domain"/>
    <property type="match status" value="1"/>
</dbReference>
<evidence type="ECO:0000256" key="14">
    <source>
        <dbReference type="ARBA" id="ARBA00025153"/>
    </source>
</evidence>
<evidence type="ECO:0000256" key="4">
    <source>
        <dbReference type="ARBA" id="ARBA00009524"/>
    </source>
</evidence>
<evidence type="ECO:0000256" key="17">
    <source>
        <dbReference type="HAMAP-Rule" id="MF_01965"/>
    </source>
</evidence>
<dbReference type="InterPro" id="IPR036652">
    <property type="entry name" value="YjeF_N_dom_sf"/>
</dbReference>
<proteinExistence type="inferred from homology"/>
<dbReference type="OrthoDB" id="9806925at2"/>
<keyword evidence="9 18" id="KW-0630">Potassium</keyword>
<keyword evidence="13" id="KW-0511">Multifunctional enzyme</keyword>
<keyword evidence="12 17" id="KW-0456">Lyase</keyword>
<evidence type="ECO:0000256" key="18">
    <source>
        <dbReference type="HAMAP-Rule" id="MF_01966"/>
    </source>
</evidence>
<comment type="caution">
    <text evidence="18">Lacks conserved residue(s) required for the propagation of feature annotation.</text>
</comment>
<evidence type="ECO:0000259" key="21">
    <source>
        <dbReference type="PROSITE" id="PS51385"/>
    </source>
</evidence>
<comment type="similarity">
    <text evidence="4 19">In the C-terminal section; belongs to the NnrD/CARKD family.</text>
</comment>
<dbReference type="Proteomes" id="UP000285575">
    <property type="component" value="Unassembled WGS sequence"/>
</dbReference>
<dbReference type="NCBIfam" id="TIGR00197">
    <property type="entry name" value="yjeF_nterm"/>
    <property type="match status" value="1"/>
</dbReference>
<dbReference type="GO" id="GO:0052856">
    <property type="term" value="F:NAD(P)HX epimerase activity"/>
    <property type="evidence" value="ECO:0007669"/>
    <property type="project" value="UniProtKB-UniRule"/>
</dbReference>
<feature type="binding site" evidence="18">
    <location>
        <position position="143"/>
    </location>
    <ligand>
        <name>K(+)</name>
        <dbReference type="ChEBI" id="CHEBI:29103"/>
    </ligand>
</feature>
<dbReference type="GO" id="GO:0046496">
    <property type="term" value="P:nicotinamide nucleotide metabolic process"/>
    <property type="evidence" value="ECO:0007669"/>
    <property type="project" value="UniProtKB-UniRule"/>
</dbReference>
<evidence type="ECO:0000256" key="11">
    <source>
        <dbReference type="ARBA" id="ARBA00023235"/>
    </source>
</evidence>
<protein>
    <recommendedName>
        <fullName evidence="19">Bifunctional NAD(P)H-hydrate repair enzyme</fullName>
    </recommendedName>
    <alternativeName>
        <fullName evidence="19">Nicotinamide nucleotide repair protein</fullName>
    </alternativeName>
    <domain>
        <recommendedName>
            <fullName evidence="19">ADP-dependent (S)-NAD(P)H-hydrate dehydratase</fullName>
            <ecNumber evidence="19">4.2.1.136</ecNumber>
        </recommendedName>
        <alternativeName>
            <fullName evidence="19">ADP-dependent NAD(P)HX dehydratase</fullName>
        </alternativeName>
    </domain>
    <domain>
        <recommendedName>
            <fullName evidence="19">NAD(P)H-hydrate epimerase</fullName>
            <ecNumber evidence="19">5.1.99.6</ecNumber>
        </recommendedName>
    </domain>
</protein>
<evidence type="ECO:0000256" key="19">
    <source>
        <dbReference type="PIRNR" id="PIRNR017184"/>
    </source>
</evidence>
<accession>A0A437RFI6</accession>
<evidence type="ECO:0000256" key="9">
    <source>
        <dbReference type="ARBA" id="ARBA00022958"/>
    </source>
</evidence>
<comment type="function">
    <text evidence="17">Catalyzes the dehydration of the S-form of NAD(P)HX at the expense of ADP, which is converted to AMP. Together with NAD(P)HX epimerase, which catalyzes the epimerization of the S- and R-forms, the enzyme allows the repair of both epimers of NAD(P)HX, a damaged form of NAD(P)H that is a result of enzymatic or heat-dependent hydration.</text>
</comment>
<keyword evidence="10 17" id="KW-0520">NAD</keyword>
<comment type="caution">
    <text evidence="22">The sequence shown here is derived from an EMBL/GenBank/DDBJ whole genome shotgun (WGS) entry which is preliminary data.</text>
</comment>
<dbReference type="HAMAP" id="MF_01966">
    <property type="entry name" value="NADHX_epimerase"/>
    <property type="match status" value="1"/>
</dbReference>
<dbReference type="EC" id="4.2.1.136" evidence="19"/>
<comment type="similarity">
    <text evidence="17">Belongs to the NnrD/CARKD family.</text>
</comment>
<dbReference type="PANTHER" id="PTHR12592:SF0">
    <property type="entry name" value="ATP-DEPENDENT (S)-NAD(P)H-HYDRATE DEHYDRATASE"/>
    <property type="match status" value="1"/>
</dbReference>
<comment type="subunit">
    <text evidence="17">Homotetramer.</text>
</comment>
<evidence type="ECO:0000256" key="5">
    <source>
        <dbReference type="ARBA" id="ARBA00022723"/>
    </source>
</evidence>
<keyword evidence="8 17" id="KW-0521">NADP</keyword>
<evidence type="ECO:0000256" key="6">
    <source>
        <dbReference type="ARBA" id="ARBA00022741"/>
    </source>
</evidence>
<evidence type="ECO:0000256" key="2">
    <source>
        <dbReference type="ARBA" id="ARBA00000909"/>
    </source>
</evidence>
<feature type="binding site" evidence="17">
    <location>
        <position position="392"/>
    </location>
    <ligand>
        <name>(6S)-NADPHX</name>
        <dbReference type="ChEBI" id="CHEBI:64076"/>
    </ligand>
</feature>
<dbReference type="InterPro" id="IPR017953">
    <property type="entry name" value="Carbohydrate_kinase_pred_CS"/>
</dbReference>
<dbReference type="EC" id="5.1.99.6" evidence="19"/>
<comment type="function">
    <text evidence="18">Catalyzes the epimerization of the S- and R-forms of NAD(P)HX, a damaged form of NAD(P)H that is a result of enzymatic or heat-dependent hydration. This is a prerequisite for the S-specific NAD(P)H-hydrate dehydratase to allow the repair of both epimers of NAD(P)HX.</text>
</comment>
<dbReference type="InterPro" id="IPR030677">
    <property type="entry name" value="Nnr"/>
</dbReference>
<reference evidence="22 23" key="1">
    <citation type="submission" date="2019-01" db="EMBL/GenBank/DDBJ databases">
        <authorList>
            <person name="Chen W.-M."/>
        </authorList>
    </citation>
    <scope>NUCLEOTIDE SEQUENCE [LARGE SCALE GENOMIC DNA]</scope>
    <source>
        <strain evidence="22 23">KYPY4</strain>
    </source>
</reference>
<dbReference type="CDD" id="cd01171">
    <property type="entry name" value="YXKO-related"/>
    <property type="match status" value="1"/>
</dbReference>
<organism evidence="22 23">
    <name type="scientific">Rubrivivax rivuli</name>
    <dbReference type="NCBI Taxonomy" id="1862385"/>
    <lineage>
        <taxon>Bacteria</taxon>
        <taxon>Pseudomonadati</taxon>
        <taxon>Pseudomonadota</taxon>
        <taxon>Betaproteobacteria</taxon>
        <taxon>Burkholderiales</taxon>
        <taxon>Sphaerotilaceae</taxon>
        <taxon>Rubrivivax</taxon>
    </lineage>
</organism>
<keyword evidence="5 18" id="KW-0479">Metal-binding</keyword>
<dbReference type="InterPro" id="IPR000631">
    <property type="entry name" value="CARKD"/>
</dbReference>
<keyword evidence="23" id="KW-1185">Reference proteome</keyword>
<evidence type="ECO:0000256" key="10">
    <source>
        <dbReference type="ARBA" id="ARBA00023027"/>
    </source>
</evidence>
<dbReference type="InterPro" id="IPR004443">
    <property type="entry name" value="YjeF_N_dom"/>
</dbReference>
<dbReference type="RefSeq" id="WP_128229580.1">
    <property type="nucleotide sequence ID" value="NZ_SACR01000004.1"/>
</dbReference>
<comment type="cofactor">
    <cofactor evidence="17">
        <name>Mg(2+)</name>
        <dbReference type="ChEBI" id="CHEBI:18420"/>
    </cofactor>
</comment>
<dbReference type="SUPFAM" id="SSF64153">
    <property type="entry name" value="YjeF N-terminal domain-like"/>
    <property type="match status" value="1"/>
</dbReference>
<dbReference type="NCBIfam" id="TIGR00196">
    <property type="entry name" value="yjeF_cterm"/>
    <property type="match status" value="1"/>
</dbReference>
<dbReference type="InterPro" id="IPR029056">
    <property type="entry name" value="Ribokinase-like"/>
</dbReference>
<evidence type="ECO:0000256" key="8">
    <source>
        <dbReference type="ARBA" id="ARBA00022857"/>
    </source>
</evidence>
<feature type="binding site" evidence="17">
    <location>
        <begin position="429"/>
        <end position="433"/>
    </location>
    <ligand>
        <name>AMP</name>
        <dbReference type="ChEBI" id="CHEBI:456215"/>
    </ligand>
</feature>
<keyword evidence="11 18" id="KW-0413">Isomerase</keyword>
<sequence>MTISNAPLHVHAGNGPWPLHSAAASQALERRALAQVAPMTLMEAAGLAVARLALAIAPQAGRVVVWVGPGNNGGDGLVAARLLHGRGWRVQVWTTGDPAALPADAHQAWQRAQAAGVPMAPVPLGPEAQGPVGFDCSRTLHIDALLGLGLRRAPAGALAQAIAQLQAAAAGGAPVLAIDLPSGLHPDTGCALGAADAPWGGAVRATDTLSLLTLKPGLFTAQGRDHAGRVWLHRLGVPAGPADAVLSGPPAWAARPHGHHKGSHGDVAVVGGAPGMVGAAWLAASAALAAGAGRVYCSPLDPEAALLDPAHPGLMGRSAWWREPASTLETATVVCGCGGGEAVQAALPPLLAATPRLVLDADALNAIATAPALQALLQARTSSEAQTLLTPHPLEAARLLGCSTAEVQADRVAAAQALVARYGAAVVLKGSGSVIAAPGALPHINPTGNAALASAGTGDVLAGWVAGLWAQAPGASAGEVARQAVWQHGRAADLHEPAARGAPLRAEALIEVLALRALG</sequence>
<dbReference type="PROSITE" id="PS51383">
    <property type="entry name" value="YJEF_C_3"/>
    <property type="match status" value="1"/>
</dbReference>
<dbReference type="PANTHER" id="PTHR12592">
    <property type="entry name" value="ATP-DEPENDENT (S)-NAD(P)H-HYDRATE DEHYDRATASE FAMILY MEMBER"/>
    <property type="match status" value="1"/>
</dbReference>
<name>A0A437RFI6_9BURK</name>
<feature type="binding site" evidence="17">
    <location>
        <position position="459"/>
    </location>
    <ligand>
        <name>(6S)-NADPHX</name>
        <dbReference type="ChEBI" id="CHEBI:64076"/>
    </ligand>
</feature>
<evidence type="ECO:0000256" key="1">
    <source>
        <dbReference type="ARBA" id="ARBA00000013"/>
    </source>
</evidence>
<feature type="binding site" evidence="18">
    <location>
        <begin position="71"/>
        <end position="75"/>
    </location>
    <ligand>
        <name>(6S)-NADPHX</name>
        <dbReference type="ChEBI" id="CHEBI:64076"/>
    </ligand>
</feature>
<feature type="binding site" evidence="17">
    <location>
        <position position="458"/>
    </location>
    <ligand>
        <name>AMP</name>
        <dbReference type="ChEBI" id="CHEBI:456215"/>
    </ligand>
</feature>
<evidence type="ECO:0000256" key="16">
    <source>
        <dbReference type="ARBA" id="ARBA00049209"/>
    </source>
</evidence>